<evidence type="ECO:0000313" key="1">
    <source>
        <dbReference type="EMBL" id="JAD44383.1"/>
    </source>
</evidence>
<proteinExistence type="predicted"/>
<accession>A0A0A9A351</accession>
<sequence>MNSTRVLQKHSSSRAASLFMFMHDWHVGLHFVTGTSM</sequence>
<protein>
    <submittedName>
        <fullName evidence="1">Uncharacterized protein</fullName>
    </submittedName>
</protein>
<reference evidence="1" key="1">
    <citation type="submission" date="2014-09" db="EMBL/GenBank/DDBJ databases">
        <authorList>
            <person name="Magalhaes I.L.F."/>
            <person name="Oliveira U."/>
            <person name="Santos F.R."/>
            <person name="Vidigal T.H.D.A."/>
            <person name="Brescovit A.D."/>
            <person name="Santos A.J."/>
        </authorList>
    </citation>
    <scope>NUCLEOTIDE SEQUENCE</scope>
    <source>
        <tissue evidence="1">Shoot tissue taken approximately 20 cm above the soil surface</tissue>
    </source>
</reference>
<dbReference type="AlphaFoldDB" id="A0A0A9A351"/>
<organism evidence="1">
    <name type="scientific">Arundo donax</name>
    <name type="common">Giant reed</name>
    <name type="synonym">Donax arundinaceus</name>
    <dbReference type="NCBI Taxonomy" id="35708"/>
    <lineage>
        <taxon>Eukaryota</taxon>
        <taxon>Viridiplantae</taxon>
        <taxon>Streptophyta</taxon>
        <taxon>Embryophyta</taxon>
        <taxon>Tracheophyta</taxon>
        <taxon>Spermatophyta</taxon>
        <taxon>Magnoliopsida</taxon>
        <taxon>Liliopsida</taxon>
        <taxon>Poales</taxon>
        <taxon>Poaceae</taxon>
        <taxon>PACMAD clade</taxon>
        <taxon>Arundinoideae</taxon>
        <taxon>Arundineae</taxon>
        <taxon>Arundo</taxon>
    </lineage>
</organism>
<dbReference type="EMBL" id="GBRH01253512">
    <property type="protein sequence ID" value="JAD44383.1"/>
    <property type="molecule type" value="Transcribed_RNA"/>
</dbReference>
<name>A0A0A9A351_ARUDO</name>
<reference evidence="1" key="2">
    <citation type="journal article" date="2015" name="Data Brief">
        <title>Shoot transcriptome of the giant reed, Arundo donax.</title>
        <authorList>
            <person name="Barrero R.A."/>
            <person name="Guerrero F.D."/>
            <person name="Moolhuijzen P."/>
            <person name="Goolsby J.A."/>
            <person name="Tidwell J."/>
            <person name="Bellgard S.E."/>
            <person name="Bellgard M.I."/>
        </authorList>
    </citation>
    <scope>NUCLEOTIDE SEQUENCE</scope>
    <source>
        <tissue evidence="1">Shoot tissue taken approximately 20 cm above the soil surface</tissue>
    </source>
</reference>